<dbReference type="CDD" id="cd08422">
    <property type="entry name" value="PBP2_CrgA_like"/>
    <property type="match status" value="1"/>
</dbReference>
<evidence type="ECO:0000313" key="6">
    <source>
        <dbReference type="EMBL" id="CAR51481.1"/>
    </source>
</evidence>
<dbReference type="Gene3D" id="1.10.10.10">
    <property type="entry name" value="Winged helix-like DNA-binding domain superfamily/Winged helix DNA-binding domain"/>
    <property type="match status" value="1"/>
</dbReference>
<dbReference type="FunFam" id="1.10.10.10:FF:000001">
    <property type="entry name" value="LysR family transcriptional regulator"/>
    <property type="match status" value="1"/>
</dbReference>
<dbReference type="Pfam" id="PF03466">
    <property type="entry name" value="LysR_substrate"/>
    <property type="match status" value="1"/>
</dbReference>
<dbReference type="InterPro" id="IPR005119">
    <property type="entry name" value="LysR_subst-bd"/>
</dbReference>
<dbReference type="InterPro" id="IPR000847">
    <property type="entry name" value="LysR_HTH_N"/>
</dbReference>
<evidence type="ECO:0000256" key="2">
    <source>
        <dbReference type="ARBA" id="ARBA00023015"/>
    </source>
</evidence>
<dbReference type="eggNOG" id="COG0583">
    <property type="taxonomic scope" value="Bacteria"/>
</dbReference>
<proteinExistence type="inferred from homology"/>
<evidence type="ECO:0000259" key="5">
    <source>
        <dbReference type="PROSITE" id="PS50931"/>
    </source>
</evidence>
<protein>
    <submittedName>
        <fullName evidence="6">LysR family regulatory protein</fullName>
    </submittedName>
</protein>
<dbReference type="PANTHER" id="PTHR30537">
    <property type="entry name" value="HTH-TYPE TRANSCRIPTIONAL REGULATOR"/>
    <property type="match status" value="1"/>
</dbReference>
<keyword evidence="2" id="KW-0805">Transcription regulation</keyword>
<dbReference type="KEGG" id="bcj:BCAL1179"/>
<sequence>MRPFEMDKFRAMRTFVKVAQTSSFIKAANLLNMSVGVASRHVALLEDELGVRLLNRTTRKVSLTEAGALFTESCQRVLDELDEALSISTSTTRPATGRLRVSAPTVFAISRLAPLLTLYRTSYPDVTIDLMLVDRPVDLVEEQLDVCIVPAHHVKSLNVVSRPLTISEFHICATPSYLSDHGAPLHPSDLADHAFLAYRSDHREEVMVFKDAADVAVEVLPKSAVTSNNFGLLRESALADLGIAMLPAYIVQHDIAEGRLVQVLNEFQLPVSEHRIVYSTRRHLSAKTRGFIDLALELFQAESNHPSAASPPCLRVPLNCGACSSINHIAPFSRLES</sequence>
<accession>B4EDR0</accession>
<dbReference type="PROSITE" id="PS50931">
    <property type="entry name" value="HTH_LYSR"/>
    <property type="match status" value="1"/>
</dbReference>
<dbReference type="HOGENOM" id="CLU_039613_16_2_4"/>
<evidence type="ECO:0000256" key="1">
    <source>
        <dbReference type="ARBA" id="ARBA00009437"/>
    </source>
</evidence>
<evidence type="ECO:0000256" key="4">
    <source>
        <dbReference type="ARBA" id="ARBA00023163"/>
    </source>
</evidence>
<name>B4EDR0_BURCJ</name>
<dbReference type="GO" id="GO:0006351">
    <property type="term" value="P:DNA-templated transcription"/>
    <property type="evidence" value="ECO:0007669"/>
    <property type="project" value="TreeGrafter"/>
</dbReference>
<evidence type="ECO:0000313" key="7">
    <source>
        <dbReference type="Proteomes" id="UP000001035"/>
    </source>
</evidence>
<gene>
    <name evidence="6" type="ORF">BCAL1179</name>
</gene>
<keyword evidence="4" id="KW-0804">Transcription</keyword>
<dbReference type="Pfam" id="PF00126">
    <property type="entry name" value="HTH_1"/>
    <property type="match status" value="1"/>
</dbReference>
<dbReference type="GO" id="GO:0003700">
    <property type="term" value="F:DNA-binding transcription factor activity"/>
    <property type="evidence" value="ECO:0007669"/>
    <property type="project" value="InterPro"/>
</dbReference>
<dbReference type="AlphaFoldDB" id="B4EDR0"/>
<organism evidence="6 7">
    <name type="scientific">Burkholderia cenocepacia (strain ATCC BAA-245 / DSM 16553 / LMG 16656 / NCTC 13227 / J2315 / CF5610)</name>
    <name type="common">Burkholderia cepacia (strain J2315)</name>
    <dbReference type="NCBI Taxonomy" id="216591"/>
    <lineage>
        <taxon>Bacteria</taxon>
        <taxon>Pseudomonadati</taxon>
        <taxon>Pseudomonadota</taxon>
        <taxon>Betaproteobacteria</taxon>
        <taxon>Burkholderiales</taxon>
        <taxon>Burkholderiaceae</taxon>
        <taxon>Burkholderia</taxon>
        <taxon>Burkholderia cepacia complex</taxon>
    </lineage>
</organism>
<dbReference type="InterPro" id="IPR036390">
    <property type="entry name" value="WH_DNA-bd_sf"/>
</dbReference>
<dbReference type="GO" id="GO:0043565">
    <property type="term" value="F:sequence-specific DNA binding"/>
    <property type="evidence" value="ECO:0007669"/>
    <property type="project" value="TreeGrafter"/>
</dbReference>
<reference evidence="6 7" key="1">
    <citation type="journal article" date="2009" name="J. Bacteriol.">
        <title>The genome of Burkholderia cenocepacia J2315, an epidemic pathogen of cystic fibrosis patients.</title>
        <authorList>
            <person name="Holden M.T."/>
            <person name="Seth-Smith H.M."/>
            <person name="Crossman L.C."/>
            <person name="Sebaihia M."/>
            <person name="Bentley S.D."/>
            <person name="Cerdeno-Tarraga A.M."/>
            <person name="Thomson N.R."/>
            <person name="Bason N."/>
            <person name="Quail M.A."/>
            <person name="Sharp S."/>
            <person name="Cherevach I."/>
            <person name="Churcher C."/>
            <person name="Goodhead I."/>
            <person name="Hauser H."/>
            <person name="Holroyd N."/>
            <person name="Mungall K."/>
            <person name="Scott P."/>
            <person name="Walker D."/>
            <person name="White B."/>
            <person name="Rose H."/>
            <person name="Iversen P."/>
            <person name="Mil-Homens D."/>
            <person name="Rocha E.P."/>
            <person name="Fialho A.M."/>
            <person name="Baldwin A."/>
            <person name="Dowson C."/>
            <person name="Barrell B.G."/>
            <person name="Govan J.R."/>
            <person name="Vandamme P."/>
            <person name="Hart C.A."/>
            <person name="Mahenthiralingam E."/>
            <person name="Parkhill J."/>
        </authorList>
    </citation>
    <scope>NUCLEOTIDE SEQUENCE [LARGE SCALE GENOMIC DNA]</scope>
    <source>
        <strain evidence="7">ATCC BAA-245 / DSM 16553 / LMG 16656 / NCTC 13227 / J2315 / CF5610</strain>
    </source>
</reference>
<feature type="domain" description="HTH lysR-type" evidence="5">
    <location>
        <begin position="7"/>
        <end position="64"/>
    </location>
</feature>
<dbReference type="SUPFAM" id="SSF53850">
    <property type="entry name" value="Periplasmic binding protein-like II"/>
    <property type="match status" value="1"/>
</dbReference>
<comment type="similarity">
    <text evidence="1">Belongs to the LysR transcriptional regulatory family.</text>
</comment>
<dbReference type="EMBL" id="AM747720">
    <property type="protein sequence ID" value="CAR51481.1"/>
    <property type="molecule type" value="Genomic_DNA"/>
</dbReference>
<keyword evidence="7" id="KW-1185">Reference proteome</keyword>
<dbReference type="Gene3D" id="3.40.190.290">
    <property type="match status" value="1"/>
</dbReference>
<dbReference type="Proteomes" id="UP000001035">
    <property type="component" value="Chromosome 1"/>
</dbReference>
<evidence type="ECO:0000256" key="3">
    <source>
        <dbReference type="ARBA" id="ARBA00023125"/>
    </source>
</evidence>
<dbReference type="InterPro" id="IPR036388">
    <property type="entry name" value="WH-like_DNA-bd_sf"/>
</dbReference>
<dbReference type="SUPFAM" id="SSF46785">
    <property type="entry name" value="Winged helix' DNA-binding domain"/>
    <property type="match status" value="1"/>
</dbReference>
<dbReference type="InterPro" id="IPR058163">
    <property type="entry name" value="LysR-type_TF_proteobact-type"/>
</dbReference>
<keyword evidence="3" id="KW-0238">DNA-binding</keyword>
<dbReference type="PANTHER" id="PTHR30537:SF35">
    <property type="entry name" value="TRANSCRIPTIONAL REGULATORY PROTEIN"/>
    <property type="match status" value="1"/>
</dbReference>